<evidence type="ECO:0000313" key="4">
    <source>
        <dbReference type="EMBL" id="PSN64173.1"/>
    </source>
</evidence>
<name>A0A2T2NFF4_CORCC</name>
<dbReference type="Proteomes" id="UP000240883">
    <property type="component" value="Unassembled WGS sequence"/>
</dbReference>
<dbReference type="STRING" id="1448308.A0A2T2NFF4"/>
<organism evidence="4 5">
    <name type="scientific">Corynespora cassiicola Philippines</name>
    <dbReference type="NCBI Taxonomy" id="1448308"/>
    <lineage>
        <taxon>Eukaryota</taxon>
        <taxon>Fungi</taxon>
        <taxon>Dikarya</taxon>
        <taxon>Ascomycota</taxon>
        <taxon>Pezizomycotina</taxon>
        <taxon>Dothideomycetes</taxon>
        <taxon>Pleosporomycetidae</taxon>
        <taxon>Pleosporales</taxon>
        <taxon>Corynesporascaceae</taxon>
        <taxon>Corynespora</taxon>
    </lineage>
</organism>
<dbReference type="SUPFAM" id="SSF52540">
    <property type="entry name" value="P-loop containing nucleoside triphosphate hydrolases"/>
    <property type="match status" value="1"/>
</dbReference>
<dbReference type="InterPro" id="IPR002110">
    <property type="entry name" value="Ankyrin_rpt"/>
</dbReference>
<dbReference type="EMBL" id="KZ678139">
    <property type="protein sequence ID" value="PSN64173.1"/>
    <property type="molecule type" value="Genomic_DNA"/>
</dbReference>
<dbReference type="InterPro" id="IPR056884">
    <property type="entry name" value="NPHP3-like_N"/>
</dbReference>
<dbReference type="InterPro" id="IPR027417">
    <property type="entry name" value="P-loop_NTPase"/>
</dbReference>
<accession>A0A2T2NFF4</accession>
<dbReference type="Gene3D" id="1.25.40.20">
    <property type="entry name" value="Ankyrin repeat-containing domain"/>
    <property type="match status" value="2"/>
</dbReference>
<evidence type="ECO:0000256" key="2">
    <source>
        <dbReference type="PROSITE-ProRule" id="PRU00023"/>
    </source>
</evidence>
<dbReference type="SUPFAM" id="SSF48403">
    <property type="entry name" value="Ankyrin repeat"/>
    <property type="match status" value="2"/>
</dbReference>
<feature type="repeat" description="ANK" evidence="2">
    <location>
        <begin position="1197"/>
        <end position="1229"/>
    </location>
</feature>
<dbReference type="OrthoDB" id="7464126at2759"/>
<evidence type="ECO:0000259" key="3">
    <source>
        <dbReference type="Pfam" id="PF24883"/>
    </source>
</evidence>
<dbReference type="PROSITE" id="PS50088">
    <property type="entry name" value="ANK_REPEAT"/>
    <property type="match status" value="3"/>
</dbReference>
<dbReference type="Pfam" id="PF24883">
    <property type="entry name" value="NPHP3_N"/>
    <property type="match status" value="1"/>
</dbReference>
<reference evidence="4 5" key="1">
    <citation type="journal article" date="2018" name="Front. Microbiol.">
        <title>Genome-Wide Analysis of Corynespora cassiicola Leaf Fall Disease Putative Effectors.</title>
        <authorList>
            <person name="Lopez D."/>
            <person name="Ribeiro S."/>
            <person name="Label P."/>
            <person name="Fumanal B."/>
            <person name="Venisse J.S."/>
            <person name="Kohler A."/>
            <person name="de Oliveira R.R."/>
            <person name="Labutti K."/>
            <person name="Lipzen A."/>
            <person name="Lail K."/>
            <person name="Bauer D."/>
            <person name="Ohm R.A."/>
            <person name="Barry K.W."/>
            <person name="Spatafora J."/>
            <person name="Grigoriev I.V."/>
            <person name="Martin F.M."/>
            <person name="Pujade-Renaud V."/>
        </authorList>
    </citation>
    <scope>NUCLEOTIDE SEQUENCE [LARGE SCALE GENOMIC DNA]</scope>
    <source>
        <strain evidence="4 5">Philippines</strain>
    </source>
</reference>
<feature type="repeat" description="ANK" evidence="2">
    <location>
        <begin position="856"/>
        <end position="888"/>
    </location>
</feature>
<sequence>MDTTWSNLDVEKDNTYLLNDAINEHFNRILGVLADTSVFGRPDSPSVFIVYAHDNDDVGSATAWYVKCLIKWLLAIRCSLLSDKSPLRCKREGGIAAARNILSNQLCLLPRSGGASLPGNEVTGVEKVVLCGSKVLQQYYGHGLTAKYLDEIITFYEVNAKSRDANHIQDGIRDIVERNYDRDEFHHVMTELAFLDLRRRYRRAEDDGIVPFTLDGSGMKYLPFLEGCDLYLSLQSEALDHQHKLFFKLLRQLYASPQAHSVIDNFQECYENACLSFTKEHTITREIFSSTSYREINKAQVAVLRSLGAEIRDEDWRKEWQSKTSSEFSRRDKILHWLPNYHHILDIHKHNLQQREDHTGAWMLKDERYVKWKDSKPVGSTGVIQPARLWCYGKPGAGKTIMSSIIIEDLESSVVNPEIGLAYAFCKYGEGQTASELILNLVAQLAFPCRGLSKTLVTISEEHNKRNSLMTPSLAECIQMLVEQVDQHRKVFLVIDALDEILDENHAYYLLFGLLKTKANILITSRDIEIIGKEFAGADVMEIAAQPEDVKVYLDSRLQQSQAHRLRRVLTGDPTLQSKIIESLVSKTDGMFLRPRMHMDLLIDAVKEYPTKRTIEKAVKELPLKVDEMYNEYMRRIIESPSAQHAKDVLAWIIFAKEPVPMKVIQEAISILHSGDLGDLVESKTLLEYCIGLVMEESSLEKTVAFAHPDMGRYFRNLSDEKREEWFPDGTKRITAACLHCLDLESIAESPLWSYATMYWGYHVQDSYEYFSTLVTRYLKSGKVSLALRYSMLRPRLVPIETNDGVPTRYVGRYFINITKHVVPSQIYGCHAAAFFGLGQYFETDGAGEIENRDSNGWTPIWWAVLGRQDGMVESLLEKGADINIKSILNLPLGIWMLGTFEGPFNKWCVGDFTMTGDDRIFVGGPNYLAGELTYSQVLQDFSYSTIHFASLKSIQEVIKRLPDEALDIRAESGETMLMIAAGLWRYDVVRQLIARGVDKSLRRIDGQTAFAIALRDHQRHYTIKNVCLSGSAKFEVGYSIIISPGTVLNPWSFEEWKSTIGEMIVQLVPDDLDVHTEEGRQALRLATINRCSQLVETLLVRGADPNTIYEDGSTPLGLACMPPVVTTYDLYGIFMNDDSGVNVIRNVSIQKSVNSPGEWPASTPNSRTYEKFTLSPFDEIVRLLLSHGAEIDLKSSGKAPLALAAENMYITIFRTLLEEGANITEVDGSDINEIRNLLQPEVKGFKIDWKDHPSLFWDFNLHDYCLLLIDFAIPRTFSITVRHEGGAVVPVKALQPDKYPFGLVGDSIEDVSFGGDTRDYRWKANAGDLGTKRVGDFAPREERKVGPNGVPKNYRLTEEMTQLSEIILSAFKKAGLKSLTLRDEFWAFGNRRSKVTLPSQTQYPMEPWSWKPQWWKSLVCHALMGIVSNQFPMLMSLALNVRWSMPRQRYRNNIHSVGLRQRTDFWMRVGTCIEIPEKYHYWVLEYILVRGSRRYLKKLDDDFRTGPDSKVFKLRPQKVVCEETPP</sequence>
<evidence type="ECO:0000256" key="1">
    <source>
        <dbReference type="ARBA" id="ARBA00022737"/>
    </source>
</evidence>
<dbReference type="InterPro" id="IPR036770">
    <property type="entry name" value="Ankyrin_rpt-contain_sf"/>
</dbReference>
<proteinExistence type="predicted"/>
<gene>
    <name evidence="4" type="ORF">BS50DRAFT_530366</name>
</gene>
<dbReference type="SMART" id="SM00248">
    <property type="entry name" value="ANK"/>
    <property type="match status" value="4"/>
</dbReference>
<dbReference type="PANTHER" id="PTHR10039:SF15">
    <property type="entry name" value="NACHT DOMAIN-CONTAINING PROTEIN"/>
    <property type="match status" value="1"/>
</dbReference>
<dbReference type="Pfam" id="PF00023">
    <property type="entry name" value="Ank"/>
    <property type="match status" value="1"/>
</dbReference>
<keyword evidence="5" id="KW-1185">Reference proteome</keyword>
<keyword evidence="2" id="KW-0040">ANK repeat</keyword>
<keyword evidence="1" id="KW-0677">Repeat</keyword>
<feature type="repeat" description="ANK" evidence="2">
    <location>
        <begin position="1079"/>
        <end position="1111"/>
    </location>
</feature>
<feature type="domain" description="Nephrocystin 3-like N-terminal" evidence="3">
    <location>
        <begin position="359"/>
        <end position="526"/>
    </location>
</feature>
<dbReference type="PROSITE" id="PS50297">
    <property type="entry name" value="ANK_REP_REGION"/>
    <property type="match status" value="2"/>
</dbReference>
<dbReference type="PANTHER" id="PTHR10039">
    <property type="entry name" value="AMELOGENIN"/>
    <property type="match status" value="1"/>
</dbReference>
<protein>
    <submittedName>
        <fullName evidence="4">Ankyrin</fullName>
    </submittedName>
</protein>
<dbReference type="Gene3D" id="3.40.50.300">
    <property type="entry name" value="P-loop containing nucleotide triphosphate hydrolases"/>
    <property type="match status" value="1"/>
</dbReference>
<evidence type="ECO:0000313" key="5">
    <source>
        <dbReference type="Proteomes" id="UP000240883"/>
    </source>
</evidence>